<dbReference type="HOGENOM" id="CLU_2089104_0_0_1"/>
<dbReference type="EnsemblPlants" id="PGSC0003DMT400014849">
    <property type="protein sequence ID" value="PGSC0003DMT400014849"/>
    <property type="gene ID" value="PGSC0003DMG400005801"/>
</dbReference>
<organism evidence="1 2">
    <name type="scientific">Solanum tuberosum</name>
    <name type="common">Potato</name>
    <dbReference type="NCBI Taxonomy" id="4113"/>
    <lineage>
        <taxon>Eukaryota</taxon>
        <taxon>Viridiplantae</taxon>
        <taxon>Streptophyta</taxon>
        <taxon>Embryophyta</taxon>
        <taxon>Tracheophyta</taxon>
        <taxon>Spermatophyta</taxon>
        <taxon>Magnoliopsida</taxon>
        <taxon>eudicotyledons</taxon>
        <taxon>Gunneridae</taxon>
        <taxon>Pentapetalae</taxon>
        <taxon>asterids</taxon>
        <taxon>lamiids</taxon>
        <taxon>Solanales</taxon>
        <taxon>Solanaceae</taxon>
        <taxon>Solanoideae</taxon>
        <taxon>Solaneae</taxon>
        <taxon>Solanum</taxon>
    </lineage>
</organism>
<sequence>MYCLVYCLNDGKFLWKFVPTSLDFNFPVSNNENDTRDYLVSIHRELYYWRFCEKIWKLRVWCLKYEERYAKDVDIWVHFTTKLADVEDLEVRLSTNNRRYEFPQFAYKNASLRNLVL</sequence>
<dbReference type="Proteomes" id="UP000011115">
    <property type="component" value="Unassembled WGS sequence"/>
</dbReference>
<name>M1A500_SOLTU</name>
<dbReference type="OMA" id="ANVECFQ"/>
<keyword evidence="2" id="KW-1185">Reference proteome</keyword>
<evidence type="ECO:0000313" key="1">
    <source>
        <dbReference type="EnsemblPlants" id="PGSC0003DMT400014849"/>
    </source>
</evidence>
<evidence type="ECO:0000313" key="2">
    <source>
        <dbReference type="Proteomes" id="UP000011115"/>
    </source>
</evidence>
<reference evidence="2" key="1">
    <citation type="journal article" date="2011" name="Nature">
        <title>Genome sequence and analysis of the tuber crop potato.</title>
        <authorList>
            <consortium name="The Potato Genome Sequencing Consortium"/>
        </authorList>
    </citation>
    <scope>NUCLEOTIDE SEQUENCE [LARGE SCALE GENOMIC DNA]</scope>
    <source>
        <strain evidence="2">cv. DM1-3 516 R44</strain>
    </source>
</reference>
<reference evidence="1" key="2">
    <citation type="submission" date="2015-06" db="UniProtKB">
        <authorList>
            <consortium name="EnsemblPlants"/>
        </authorList>
    </citation>
    <scope>IDENTIFICATION</scope>
    <source>
        <strain evidence="1">DM1-3 516 R44</strain>
    </source>
</reference>
<dbReference type="PaxDb" id="4113-PGSC0003DMT400014849"/>
<protein>
    <submittedName>
        <fullName evidence="1">Uncharacterized protein</fullName>
    </submittedName>
</protein>
<dbReference type="InParanoid" id="M1A500"/>
<accession>M1A500</accession>
<dbReference type="AlphaFoldDB" id="M1A500"/>
<proteinExistence type="predicted"/>
<dbReference type="Gramene" id="PGSC0003DMT400014849">
    <property type="protein sequence ID" value="PGSC0003DMT400014849"/>
    <property type="gene ID" value="PGSC0003DMG400005801"/>
</dbReference>